<evidence type="ECO:0000313" key="1">
    <source>
        <dbReference type="EMBL" id="CAI9281011.1"/>
    </source>
</evidence>
<keyword evidence="2" id="KW-1185">Reference proteome</keyword>
<organism evidence="1 2">
    <name type="scientific">Lactuca saligna</name>
    <name type="common">Willowleaf lettuce</name>
    <dbReference type="NCBI Taxonomy" id="75948"/>
    <lineage>
        <taxon>Eukaryota</taxon>
        <taxon>Viridiplantae</taxon>
        <taxon>Streptophyta</taxon>
        <taxon>Embryophyta</taxon>
        <taxon>Tracheophyta</taxon>
        <taxon>Spermatophyta</taxon>
        <taxon>Magnoliopsida</taxon>
        <taxon>eudicotyledons</taxon>
        <taxon>Gunneridae</taxon>
        <taxon>Pentapetalae</taxon>
        <taxon>asterids</taxon>
        <taxon>campanulids</taxon>
        <taxon>Asterales</taxon>
        <taxon>Asteraceae</taxon>
        <taxon>Cichorioideae</taxon>
        <taxon>Cichorieae</taxon>
        <taxon>Lactucinae</taxon>
        <taxon>Lactuca</taxon>
    </lineage>
</organism>
<gene>
    <name evidence="1" type="ORF">LSALG_LOCUS20730</name>
</gene>
<evidence type="ECO:0000313" key="2">
    <source>
        <dbReference type="Proteomes" id="UP001177003"/>
    </source>
</evidence>
<dbReference type="AlphaFoldDB" id="A0AA35YVS2"/>
<dbReference type="EMBL" id="OX465080">
    <property type="protein sequence ID" value="CAI9281011.1"/>
    <property type="molecule type" value="Genomic_DNA"/>
</dbReference>
<proteinExistence type="predicted"/>
<protein>
    <submittedName>
        <fullName evidence="1">Uncharacterized protein</fullName>
    </submittedName>
</protein>
<accession>A0AA35YVS2</accession>
<dbReference type="Proteomes" id="UP001177003">
    <property type="component" value="Chromosome 4"/>
</dbReference>
<name>A0AA35YVS2_LACSI</name>
<reference evidence="1" key="1">
    <citation type="submission" date="2023-04" db="EMBL/GenBank/DDBJ databases">
        <authorList>
            <person name="Vijverberg K."/>
            <person name="Xiong W."/>
            <person name="Schranz E."/>
        </authorList>
    </citation>
    <scope>NUCLEOTIDE SEQUENCE</scope>
</reference>
<sequence>MPNSRLQEGLPITPTLLKTFPPVYQTNEAGYFKNITKTKSDFYTNVVMTTLKSNSSWSSTSRRKNKEIIHPVYQTNKAGYFKNITKTKSDFYTNVKTQDERFVAALITRMKMVVVVISNGLMKKKKNLGLLRSNRTFNIAISNL</sequence>